<comment type="subcellular location">
    <subcellularLocation>
        <location evidence="1">Mitochondrion</location>
    </subcellularLocation>
</comment>
<evidence type="ECO:0000256" key="5">
    <source>
        <dbReference type="ARBA" id="ARBA00022827"/>
    </source>
</evidence>
<dbReference type="OrthoDB" id="3244603at2759"/>
<evidence type="ECO:0000256" key="9">
    <source>
        <dbReference type="ARBA" id="ARBA00023128"/>
    </source>
</evidence>
<keyword evidence="5" id="KW-0274">FAD</keyword>
<sequence length="543" mass="61636">MLLSRISRSRLTMASGRPFCTTTRLLQDKIIRDPLASNKIVQIREPLFKRVFRKTVRYSLLIILAGTGYVSYSLYRERNPKTQIPQTETFLNGSPKKNLVILGTGWGSVSLLKNLDTSEYNVTVVSPRNYFLFTPLLPCIPVGTVNNKSIVEPIRAIMRRTKGVVNYLEAEATDIDPVDRKIQIKVMSGNEIRDISYDYLVLGIGAQSTTFNIPGVYENAFFMKEISDAERIRSKFVENIEKASLLERGDPERRRLLSFVVVGGGPTGVEFAAELRDYIDQDLKKWVPEISSEAQVSLIEALPNILNMFDKRLVDYTEQTVTKANIDLRLNHMVKEVNKDSISANVKGEKVEIPFGLLVWATGNAPMDLSVKLMNSLAAQTEKRGLLINEKLQLLGAEDSIFALGDCTFHKGLFPTAQVAHQEGEYLARMFKELSKIDQLKWELNEAVGNPKVIKKLNFKITRLNAQIKDFHYRHMGTLAYIGADKAVVDVQLRNKRYSLQGSPFAFWFWRSAYLSMCISIRTRILVTLDWIKIFFLGRDSSV</sequence>
<evidence type="ECO:0000256" key="12">
    <source>
        <dbReference type="SAM" id="Phobius"/>
    </source>
</evidence>
<dbReference type="PANTHER" id="PTHR43706:SF47">
    <property type="entry name" value="EXTERNAL NADH-UBIQUINONE OXIDOREDUCTASE 1, MITOCHONDRIAL-RELATED"/>
    <property type="match status" value="1"/>
</dbReference>
<evidence type="ECO:0000256" key="8">
    <source>
        <dbReference type="ARBA" id="ARBA00023027"/>
    </source>
</evidence>
<keyword evidence="12" id="KW-0812">Transmembrane</keyword>
<feature type="domain" description="External alternative NADH-ubiquinone oxidoreductase-like C-terminal" evidence="14">
    <location>
        <begin position="475"/>
        <end position="540"/>
    </location>
</feature>
<dbReference type="PRINTS" id="PR00368">
    <property type="entry name" value="FADPNR"/>
</dbReference>
<evidence type="ECO:0000256" key="10">
    <source>
        <dbReference type="ARBA" id="ARBA00047599"/>
    </source>
</evidence>
<dbReference type="KEGG" id="kaf:KAFR_0F02920"/>
<dbReference type="Gene3D" id="3.50.50.100">
    <property type="match status" value="1"/>
</dbReference>
<comment type="catalytic activity">
    <reaction evidence="11">
        <text>a ubiquinone + NADH + H(+) = a ubiquinol + NAD(+)</text>
        <dbReference type="Rhea" id="RHEA:23152"/>
        <dbReference type="Rhea" id="RHEA-COMP:9565"/>
        <dbReference type="Rhea" id="RHEA-COMP:9566"/>
        <dbReference type="ChEBI" id="CHEBI:15378"/>
        <dbReference type="ChEBI" id="CHEBI:16389"/>
        <dbReference type="ChEBI" id="CHEBI:17976"/>
        <dbReference type="ChEBI" id="CHEBI:57540"/>
        <dbReference type="ChEBI" id="CHEBI:57945"/>
    </reaction>
</comment>
<dbReference type="STRING" id="1071382.H2AWY8"/>
<dbReference type="RefSeq" id="XP_003958023.1">
    <property type="nucleotide sequence ID" value="XM_003957974.1"/>
</dbReference>
<accession>H2AWY8</accession>
<evidence type="ECO:0000256" key="7">
    <source>
        <dbReference type="ARBA" id="ARBA00023002"/>
    </source>
</evidence>
<dbReference type="InterPro" id="IPR054585">
    <property type="entry name" value="NDH2-like_C"/>
</dbReference>
<keyword evidence="12" id="KW-1133">Transmembrane helix</keyword>
<keyword evidence="9" id="KW-0496">Mitochondrion</keyword>
<feature type="transmembrane region" description="Helical" evidence="12">
    <location>
        <begin position="58"/>
        <end position="75"/>
    </location>
</feature>
<comment type="similarity">
    <text evidence="2">Belongs to the NADH dehydrogenase family.</text>
</comment>
<evidence type="ECO:0000256" key="2">
    <source>
        <dbReference type="ARBA" id="ARBA00005272"/>
    </source>
</evidence>
<evidence type="ECO:0000256" key="11">
    <source>
        <dbReference type="ARBA" id="ARBA00049010"/>
    </source>
</evidence>
<keyword evidence="12" id="KW-0472">Membrane</keyword>
<feature type="domain" description="FAD/NAD(P)-binding" evidence="13">
    <location>
        <begin position="98"/>
        <end position="424"/>
    </location>
</feature>
<dbReference type="EMBL" id="HE650826">
    <property type="protein sequence ID" value="CCF58888.1"/>
    <property type="molecule type" value="Genomic_DNA"/>
</dbReference>
<dbReference type="FunCoup" id="H2AWY8">
    <property type="interactions" value="381"/>
</dbReference>
<dbReference type="Pfam" id="PF07992">
    <property type="entry name" value="Pyr_redox_2"/>
    <property type="match status" value="1"/>
</dbReference>
<dbReference type="AlphaFoldDB" id="H2AWY8"/>
<dbReference type="InterPro" id="IPR023753">
    <property type="entry name" value="FAD/NAD-binding_dom"/>
</dbReference>
<evidence type="ECO:0000256" key="3">
    <source>
        <dbReference type="ARBA" id="ARBA00012637"/>
    </source>
</evidence>
<evidence type="ECO:0000256" key="6">
    <source>
        <dbReference type="ARBA" id="ARBA00022946"/>
    </source>
</evidence>
<dbReference type="HOGENOM" id="CLU_021377_1_0_1"/>
<evidence type="ECO:0000259" key="14">
    <source>
        <dbReference type="Pfam" id="PF22366"/>
    </source>
</evidence>
<dbReference type="GO" id="GO:0005739">
    <property type="term" value="C:mitochondrion"/>
    <property type="evidence" value="ECO:0007669"/>
    <property type="project" value="UniProtKB-SubCell"/>
</dbReference>
<reference evidence="15 16" key="1">
    <citation type="journal article" date="2011" name="Proc. Natl. Acad. Sci. U.S.A.">
        <title>Evolutionary erosion of yeast sex chromosomes by mating-type switching accidents.</title>
        <authorList>
            <person name="Gordon J.L."/>
            <person name="Armisen D."/>
            <person name="Proux-Wera E."/>
            <person name="Oheigeartaigh S.S."/>
            <person name="Byrne K.P."/>
            <person name="Wolfe K.H."/>
        </authorList>
    </citation>
    <scope>NUCLEOTIDE SEQUENCE [LARGE SCALE GENOMIC DNA]</scope>
    <source>
        <strain evidence="16">ATCC 22294 / BCRC 22015 / CBS 2517 / CECT 1963 / NBRC 1671 / NRRL Y-8276</strain>
    </source>
</reference>
<dbReference type="GeneID" id="13884356"/>
<keyword evidence="7" id="KW-0560">Oxidoreductase</keyword>
<dbReference type="FunFam" id="3.50.50.100:FF:000007">
    <property type="entry name" value="Rotenone-insensitive NADH-ubiquinone oxidoreductase, mitochondrial"/>
    <property type="match status" value="1"/>
</dbReference>
<dbReference type="PANTHER" id="PTHR43706">
    <property type="entry name" value="NADH DEHYDROGENASE"/>
    <property type="match status" value="1"/>
</dbReference>
<evidence type="ECO:0000256" key="4">
    <source>
        <dbReference type="ARBA" id="ARBA00022630"/>
    </source>
</evidence>
<dbReference type="InParanoid" id="H2AWY8"/>
<keyword evidence="16" id="KW-1185">Reference proteome</keyword>
<organism evidence="15 16">
    <name type="scientific">Kazachstania africana (strain ATCC 22294 / BCRC 22015 / CBS 2517 / CECT 1963 / NBRC 1671 / NRRL Y-8276)</name>
    <name type="common">Yeast</name>
    <name type="synonym">Kluyveromyces africanus</name>
    <dbReference type="NCBI Taxonomy" id="1071382"/>
    <lineage>
        <taxon>Eukaryota</taxon>
        <taxon>Fungi</taxon>
        <taxon>Dikarya</taxon>
        <taxon>Ascomycota</taxon>
        <taxon>Saccharomycotina</taxon>
        <taxon>Saccharomycetes</taxon>
        <taxon>Saccharomycetales</taxon>
        <taxon>Saccharomycetaceae</taxon>
        <taxon>Kazachstania</taxon>
    </lineage>
</organism>
<dbReference type="Proteomes" id="UP000005220">
    <property type="component" value="Chromosome 6"/>
</dbReference>
<keyword evidence="4" id="KW-0285">Flavoprotein</keyword>
<dbReference type="SUPFAM" id="SSF51905">
    <property type="entry name" value="FAD/NAD(P)-binding domain"/>
    <property type="match status" value="2"/>
</dbReference>
<comment type="catalytic activity">
    <reaction evidence="10">
        <text>a quinone + NADH + H(+) = a quinol + NAD(+)</text>
        <dbReference type="Rhea" id="RHEA:46160"/>
        <dbReference type="ChEBI" id="CHEBI:15378"/>
        <dbReference type="ChEBI" id="CHEBI:24646"/>
        <dbReference type="ChEBI" id="CHEBI:57540"/>
        <dbReference type="ChEBI" id="CHEBI:57945"/>
        <dbReference type="ChEBI" id="CHEBI:132124"/>
        <dbReference type="EC" id="1.6.5.9"/>
    </reaction>
</comment>
<evidence type="ECO:0000313" key="15">
    <source>
        <dbReference type="EMBL" id="CCF58888.1"/>
    </source>
</evidence>
<evidence type="ECO:0000259" key="13">
    <source>
        <dbReference type="Pfam" id="PF07992"/>
    </source>
</evidence>
<dbReference type="InterPro" id="IPR045024">
    <property type="entry name" value="NDH-2"/>
</dbReference>
<dbReference type="GO" id="GO:0015980">
    <property type="term" value="P:energy derivation by oxidation of organic compounds"/>
    <property type="evidence" value="ECO:0007669"/>
    <property type="project" value="UniProtKB-ARBA"/>
</dbReference>
<dbReference type="eggNOG" id="KOG2495">
    <property type="taxonomic scope" value="Eukaryota"/>
</dbReference>
<dbReference type="InterPro" id="IPR036188">
    <property type="entry name" value="FAD/NAD-bd_sf"/>
</dbReference>
<dbReference type="Pfam" id="PF22366">
    <property type="entry name" value="NDH2_C"/>
    <property type="match status" value="1"/>
</dbReference>
<dbReference type="GO" id="GO:0050136">
    <property type="term" value="F:NADH dehydrogenase (quinone) (non-electrogenic) activity"/>
    <property type="evidence" value="ECO:0007669"/>
    <property type="project" value="UniProtKB-EC"/>
</dbReference>
<dbReference type="EC" id="1.6.5.9" evidence="3"/>
<name>H2AWY8_KAZAF</name>
<protein>
    <recommendedName>
        <fullName evidence="3">NADH:ubiquinone reductase (non-electrogenic)</fullName>
        <ecNumber evidence="3">1.6.5.9</ecNumber>
    </recommendedName>
</protein>
<gene>
    <name evidence="15" type="primary">KAFR0F02920</name>
    <name evidence="15" type="ORF">KAFR_0F02920</name>
</gene>
<keyword evidence="8" id="KW-0520">NAD</keyword>
<evidence type="ECO:0000313" key="16">
    <source>
        <dbReference type="Proteomes" id="UP000005220"/>
    </source>
</evidence>
<keyword evidence="6" id="KW-0809">Transit peptide</keyword>
<evidence type="ECO:0000256" key="1">
    <source>
        <dbReference type="ARBA" id="ARBA00004173"/>
    </source>
</evidence>
<proteinExistence type="inferred from homology"/>